<organism evidence="1 2">
    <name type="scientific">Pseudomonas phage 201phi2-1</name>
    <name type="common">Pseudomonas chlororaphis phage 201phi2-1</name>
    <dbReference type="NCBI Taxonomy" id="198110"/>
    <lineage>
        <taxon>Viruses</taxon>
        <taxon>Duplodnaviria</taxon>
        <taxon>Heunggongvirae</taxon>
        <taxon>Uroviricota</taxon>
        <taxon>Caudoviricetes</taxon>
        <taxon>Chimalliviridae</taxon>
        <taxon>Serwervirus</taxon>
        <taxon>Serwervirus 201phi21</taxon>
    </lineage>
</organism>
<organismHost>
    <name type="scientific">Pseudomonas chlororaphis</name>
    <dbReference type="NCBI Taxonomy" id="587753"/>
</organismHost>
<proteinExistence type="predicted"/>
<keyword evidence="2" id="KW-1185">Reference proteome</keyword>
<name>B3FJ48_BP201</name>
<protein>
    <submittedName>
        <fullName evidence="1">Uncharacterized protein</fullName>
    </submittedName>
</protein>
<dbReference type="OrthoDB" id="19592at10239"/>
<dbReference type="RefSeq" id="YP_001956909.1">
    <property type="nucleotide sequence ID" value="NC_010821.1"/>
</dbReference>
<gene>
    <name evidence="1" type="ORF">201phi2-1p185</name>
</gene>
<reference evidence="1 2" key="1">
    <citation type="journal article" date="2008" name="Virology">
        <title>Characterization of Pseudomonas chlororaphis myovirus 201varphi2-1 via genomic sequencing, mass spectrometry, and electron microscopy.</title>
        <authorList>
            <person name="Thomas J.A."/>
            <person name="Rolando M.R."/>
            <person name="Carroll C.A."/>
            <person name="Shen P.S."/>
            <person name="Belnap D.M."/>
            <person name="Weintraub S.T."/>
            <person name="Serwer P."/>
            <person name="Hardies S.C."/>
        </authorList>
    </citation>
    <scope>NUCLEOTIDE SEQUENCE</scope>
</reference>
<accession>B3FJ48</accession>
<dbReference type="Proteomes" id="UP000002421">
    <property type="component" value="Segment"/>
</dbReference>
<dbReference type="KEGG" id="vg:6372508"/>
<dbReference type="EMBL" id="EU197055">
    <property type="protein sequence ID" value="ABY63015.1"/>
    <property type="molecule type" value="Genomic_DNA"/>
</dbReference>
<evidence type="ECO:0000313" key="2">
    <source>
        <dbReference type="Proteomes" id="UP000002421"/>
    </source>
</evidence>
<evidence type="ECO:0000313" key="1">
    <source>
        <dbReference type="EMBL" id="ABY63015.1"/>
    </source>
</evidence>
<sequence length="202" mass="22029">MQSIAKAVGSVTFPEYTGAQVYMVEATPETVADVAPAQYVAMIIQSIKDAMIAAGTKFFLTIDEREVQEGTAHRRGGAHIDGNFLYGWGGGGGNGWLNGVPGRILTPEQHSAQYLSEMGGTIIATNYPGCKVWSGSYNSEPGRGGSCEHFRDELETMDQFTMEPNKAYLMNSTCVHQSMPLDRTVKRQLVRLTLDNTVQVTQ</sequence>